<name>A0A8J2VP64_9RHOB</name>
<evidence type="ECO:0000313" key="1">
    <source>
        <dbReference type="EMBL" id="GGE41397.1"/>
    </source>
</evidence>
<reference evidence="1" key="1">
    <citation type="journal article" date="2014" name="Int. J. Syst. Evol. Microbiol.">
        <title>Complete genome sequence of Corynebacterium casei LMG S-19264T (=DSM 44701T), isolated from a smear-ripened cheese.</title>
        <authorList>
            <consortium name="US DOE Joint Genome Institute (JGI-PGF)"/>
            <person name="Walter F."/>
            <person name="Albersmeier A."/>
            <person name="Kalinowski J."/>
            <person name="Ruckert C."/>
        </authorList>
    </citation>
    <scope>NUCLEOTIDE SEQUENCE</scope>
    <source>
        <strain evidence="1">CCM 7684</strain>
    </source>
</reference>
<gene>
    <name evidence="1" type="ORF">GCM10007276_18480</name>
</gene>
<dbReference type="Gene3D" id="3.40.50.300">
    <property type="entry name" value="P-loop containing nucleotide triphosphate hydrolases"/>
    <property type="match status" value="1"/>
</dbReference>
<dbReference type="Proteomes" id="UP000602745">
    <property type="component" value="Unassembled WGS sequence"/>
</dbReference>
<evidence type="ECO:0000313" key="2">
    <source>
        <dbReference type="Proteomes" id="UP000602745"/>
    </source>
</evidence>
<dbReference type="EMBL" id="BMCP01000002">
    <property type="protein sequence ID" value="GGE41397.1"/>
    <property type="molecule type" value="Genomic_DNA"/>
</dbReference>
<protein>
    <recommendedName>
        <fullName evidence="3">Error-prone repair protein ImuA</fullName>
    </recommendedName>
</protein>
<reference evidence="1" key="2">
    <citation type="submission" date="2020-09" db="EMBL/GenBank/DDBJ databases">
        <authorList>
            <person name="Sun Q."/>
            <person name="Sedlacek I."/>
        </authorList>
    </citation>
    <scope>NUCLEOTIDE SEQUENCE</scope>
    <source>
        <strain evidence="1">CCM 7684</strain>
    </source>
</reference>
<sequence>MQEYGALHPPGLAELGADPSDFLVVCVKDALQALRAGHEALRCSALGYVVLEVRGAPKALDLTASQRLARTAAKSGVGLIMVRTDADPQPSAALSRWGVRALPSSRLEANAPGWPAFDITLLRHREGIAPGRWNVEWNRDELVFRTPALPGAVVPLPAHRPAAATGWRQAG</sequence>
<dbReference type="SUPFAM" id="SSF52540">
    <property type="entry name" value="P-loop containing nucleoside triphosphate hydrolases"/>
    <property type="match status" value="1"/>
</dbReference>
<accession>A0A8J2VP64</accession>
<dbReference type="InterPro" id="IPR027417">
    <property type="entry name" value="P-loop_NTPase"/>
</dbReference>
<comment type="caution">
    <text evidence="1">The sequence shown here is derived from an EMBL/GenBank/DDBJ whole genome shotgun (WGS) entry which is preliminary data.</text>
</comment>
<dbReference type="AlphaFoldDB" id="A0A8J2VP64"/>
<keyword evidence="2" id="KW-1185">Reference proteome</keyword>
<evidence type="ECO:0008006" key="3">
    <source>
        <dbReference type="Google" id="ProtNLM"/>
    </source>
</evidence>
<proteinExistence type="predicted"/>
<organism evidence="1 2">
    <name type="scientific">Agaricicola taiwanensis</name>
    <dbReference type="NCBI Taxonomy" id="591372"/>
    <lineage>
        <taxon>Bacteria</taxon>
        <taxon>Pseudomonadati</taxon>
        <taxon>Pseudomonadota</taxon>
        <taxon>Alphaproteobacteria</taxon>
        <taxon>Rhodobacterales</taxon>
        <taxon>Paracoccaceae</taxon>
        <taxon>Agaricicola</taxon>
    </lineage>
</organism>